<evidence type="ECO:0000256" key="17">
    <source>
        <dbReference type="ARBA" id="ARBA00024827"/>
    </source>
</evidence>
<evidence type="ECO:0000313" key="21">
    <source>
        <dbReference type="EMBL" id="MEP1061890.1"/>
    </source>
</evidence>
<evidence type="ECO:0000313" key="22">
    <source>
        <dbReference type="Proteomes" id="UP001476950"/>
    </source>
</evidence>
<keyword evidence="22" id="KW-1185">Reference proteome</keyword>
<proteinExistence type="predicted"/>
<evidence type="ECO:0000256" key="2">
    <source>
        <dbReference type="ARBA" id="ARBA00001966"/>
    </source>
</evidence>
<dbReference type="EC" id="2.7.13.3" evidence="4"/>
<comment type="function">
    <text evidence="17">Member of the two-component regulatory system NreB/NreC involved in the control of dissimilatory nitrate/nitrite reduction in response to oxygen. NreB functions as a direct oxygen sensor histidine kinase which is autophosphorylated, in the absence of oxygen, probably at the conserved histidine residue, and transfers its phosphate group probably to a conserved aspartate residue of NreC. NreB/NreC activates the expression of the nitrate (narGHJI) and nitrite (nir) reductase operons, as well as the putative nitrate transporter gene narT.</text>
</comment>
<keyword evidence="11" id="KW-0547">Nucleotide-binding</keyword>
<evidence type="ECO:0000256" key="3">
    <source>
        <dbReference type="ARBA" id="ARBA00004496"/>
    </source>
</evidence>
<keyword evidence="10" id="KW-0479">Metal-binding</keyword>
<dbReference type="PANTHER" id="PTHR24421:SF10">
    <property type="entry name" value="NITRATE_NITRITE SENSOR PROTEIN NARQ"/>
    <property type="match status" value="1"/>
</dbReference>
<keyword evidence="12 21" id="KW-0418">Kinase</keyword>
<dbReference type="Pfam" id="PF07730">
    <property type="entry name" value="HisKA_3"/>
    <property type="match status" value="1"/>
</dbReference>
<comment type="cofactor">
    <cofactor evidence="2">
        <name>[4Fe-4S] cluster</name>
        <dbReference type="ChEBI" id="CHEBI:49883"/>
    </cofactor>
</comment>
<evidence type="ECO:0000256" key="4">
    <source>
        <dbReference type="ARBA" id="ARBA00012438"/>
    </source>
</evidence>
<dbReference type="PRINTS" id="PR00344">
    <property type="entry name" value="BCTRLSENSOR"/>
</dbReference>
<dbReference type="InterPro" id="IPR005467">
    <property type="entry name" value="His_kinase_dom"/>
</dbReference>
<keyword evidence="6" id="KW-0004">4Fe-4S</keyword>
<dbReference type="GO" id="GO:0016301">
    <property type="term" value="F:kinase activity"/>
    <property type="evidence" value="ECO:0007669"/>
    <property type="project" value="UniProtKB-KW"/>
</dbReference>
<dbReference type="PROSITE" id="PS50109">
    <property type="entry name" value="HIS_KIN"/>
    <property type="match status" value="1"/>
</dbReference>
<evidence type="ECO:0000256" key="19">
    <source>
        <dbReference type="SAM" id="Phobius"/>
    </source>
</evidence>
<feature type="transmembrane region" description="Helical" evidence="19">
    <location>
        <begin position="43"/>
        <end position="62"/>
    </location>
</feature>
<feature type="transmembrane region" description="Helical" evidence="19">
    <location>
        <begin position="112"/>
        <end position="131"/>
    </location>
</feature>
<dbReference type="EMBL" id="JAMPLM010000047">
    <property type="protein sequence ID" value="MEP1061890.1"/>
    <property type="molecule type" value="Genomic_DNA"/>
</dbReference>
<evidence type="ECO:0000256" key="1">
    <source>
        <dbReference type="ARBA" id="ARBA00000085"/>
    </source>
</evidence>
<dbReference type="SMART" id="SM00387">
    <property type="entry name" value="HATPase_c"/>
    <property type="match status" value="1"/>
</dbReference>
<evidence type="ECO:0000256" key="13">
    <source>
        <dbReference type="ARBA" id="ARBA00022840"/>
    </source>
</evidence>
<dbReference type="InterPro" id="IPR011712">
    <property type="entry name" value="Sig_transdc_His_kin_sub3_dim/P"/>
</dbReference>
<dbReference type="CDD" id="cd16917">
    <property type="entry name" value="HATPase_UhpB-NarQ-NarX-like"/>
    <property type="match status" value="1"/>
</dbReference>
<keyword evidence="13" id="KW-0067">ATP-binding</keyword>
<keyword evidence="19" id="KW-0472">Membrane</keyword>
<keyword evidence="7" id="KW-0963">Cytoplasm</keyword>
<feature type="transmembrane region" description="Helical" evidence="19">
    <location>
        <begin position="161"/>
        <end position="179"/>
    </location>
</feature>
<feature type="transmembrane region" description="Helical" evidence="19">
    <location>
        <begin position="21"/>
        <end position="37"/>
    </location>
</feature>
<feature type="transmembrane region" description="Helical" evidence="19">
    <location>
        <begin position="74"/>
        <end position="92"/>
    </location>
</feature>
<comment type="catalytic activity">
    <reaction evidence="1">
        <text>ATP + protein L-histidine = ADP + protein N-phospho-L-histidine.</text>
        <dbReference type="EC" id="2.7.13.3"/>
    </reaction>
</comment>
<evidence type="ECO:0000256" key="11">
    <source>
        <dbReference type="ARBA" id="ARBA00022741"/>
    </source>
</evidence>
<keyword evidence="15" id="KW-0902">Two-component regulatory system</keyword>
<keyword evidence="9" id="KW-0808">Transferase</keyword>
<evidence type="ECO:0000256" key="7">
    <source>
        <dbReference type="ARBA" id="ARBA00022490"/>
    </source>
</evidence>
<dbReference type="InterPro" id="IPR003594">
    <property type="entry name" value="HATPase_dom"/>
</dbReference>
<feature type="domain" description="Histidine kinase" evidence="20">
    <location>
        <begin position="210"/>
        <end position="393"/>
    </location>
</feature>
<dbReference type="InterPro" id="IPR036890">
    <property type="entry name" value="HATPase_C_sf"/>
</dbReference>
<accession>A0ABV0KUE5</accession>
<keyword evidence="19" id="KW-1133">Transmembrane helix</keyword>
<reference evidence="21 22" key="1">
    <citation type="submission" date="2022-04" db="EMBL/GenBank/DDBJ databases">
        <title>Positive selection, recombination, and allopatry shape intraspecific diversity of widespread and dominant cyanobacteria.</title>
        <authorList>
            <person name="Wei J."/>
            <person name="Shu W."/>
            <person name="Hu C."/>
        </authorList>
    </citation>
    <scope>NUCLEOTIDE SEQUENCE [LARGE SCALE GENOMIC DNA]</scope>
    <source>
        <strain evidence="21 22">AS-A4</strain>
    </source>
</reference>
<evidence type="ECO:0000256" key="9">
    <source>
        <dbReference type="ARBA" id="ARBA00022679"/>
    </source>
</evidence>
<gene>
    <name evidence="21" type="ORF">NDI38_26305</name>
</gene>
<protein>
    <recommendedName>
        <fullName evidence="5">Oxygen sensor histidine kinase NreB</fullName>
        <ecNumber evidence="4">2.7.13.3</ecNumber>
    </recommendedName>
    <alternativeName>
        <fullName evidence="18">Nitrogen regulation protein B</fullName>
    </alternativeName>
</protein>
<dbReference type="Gene3D" id="1.20.5.1930">
    <property type="match status" value="1"/>
</dbReference>
<dbReference type="Pfam" id="PF02518">
    <property type="entry name" value="HATPase_c"/>
    <property type="match status" value="1"/>
</dbReference>
<keyword evidence="16" id="KW-0411">Iron-sulfur</keyword>
<keyword evidence="14" id="KW-0408">Iron</keyword>
<keyword evidence="8" id="KW-0597">Phosphoprotein</keyword>
<evidence type="ECO:0000256" key="8">
    <source>
        <dbReference type="ARBA" id="ARBA00022553"/>
    </source>
</evidence>
<dbReference type="Gene3D" id="3.30.565.10">
    <property type="entry name" value="Histidine kinase-like ATPase, C-terminal domain"/>
    <property type="match status" value="1"/>
</dbReference>
<evidence type="ECO:0000256" key="18">
    <source>
        <dbReference type="ARBA" id="ARBA00030800"/>
    </source>
</evidence>
<keyword evidence="19" id="KW-0812">Transmembrane</keyword>
<evidence type="ECO:0000256" key="6">
    <source>
        <dbReference type="ARBA" id="ARBA00022485"/>
    </source>
</evidence>
<evidence type="ECO:0000256" key="15">
    <source>
        <dbReference type="ARBA" id="ARBA00023012"/>
    </source>
</evidence>
<evidence type="ECO:0000259" key="20">
    <source>
        <dbReference type="PROSITE" id="PS50109"/>
    </source>
</evidence>
<evidence type="ECO:0000256" key="12">
    <source>
        <dbReference type="ARBA" id="ARBA00022777"/>
    </source>
</evidence>
<evidence type="ECO:0000256" key="16">
    <source>
        <dbReference type="ARBA" id="ARBA00023014"/>
    </source>
</evidence>
<name>A0ABV0KUE5_9CYAN</name>
<dbReference type="InterPro" id="IPR004358">
    <property type="entry name" value="Sig_transdc_His_kin-like_C"/>
</dbReference>
<comment type="caution">
    <text evidence="21">The sequence shown here is derived from an EMBL/GenBank/DDBJ whole genome shotgun (WGS) entry which is preliminary data.</text>
</comment>
<evidence type="ECO:0000256" key="10">
    <source>
        <dbReference type="ARBA" id="ARBA00022723"/>
    </source>
</evidence>
<dbReference type="Proteomes" id="UP001476950">
    <property type="component" value="Unassembled WGS sequence"/>
</dbReference>
<sequence length="393" mass="44167">MKLLLPQPFPLLRRNLCYVDWVLLAVSALLAILSTYYDAFDRQIQAQLAGFHGVFFLLSLITPMEQSLDARRKYVFSCMAVFVIAAAFNFRFDLLMYWTIAKSCLLLPLKEVAAATFLLGVGYLAGLTWSLPGRIERTLAMITEQGATGYFAPSKLMFYHFTFYLGASSFAIVVGYLLIAERKSRLQAEALTQEVEQLAATLERNRIARDIHDSLGHSLTALQIQLEVAQKLREHDPNQALQALDLAKLLSGECLQDVRRSLQTLHRSPFDLQQALVTLVAQVKQHQSFQVRLDMQLPSLPLQTSHQLYCIVQEGLTNIQKHADATLVEVRAQFSDREVVLELMDDGKGFDLSQPHTGFGLRGMQERVQLLGGQIELHTAPSQGTVIHITIPR</sequence>
<evidence type="ECO:0000256" key="5">
    <source>
        <dbReference type="ARBA" id="ARBA00017322"/>
    </source>
</evidence>
<evidence type="ECO:0000256" key="14">
    <source>
        <dbReference type="ARBA" id="ARBA00023004"/>
    </source>
</evidence>
<dbReference type="InterPro" id="IPR050482">
    <property type="entry name" value="Sensor_HK_TwoCompSys"/>
</dbReference>
<dbReference type="SUPFAM" id="SSF55874">
    <property type="entry name" value="ATPase domain of HSP90 chaperone/DNA topoisomerase II/histidine kinase"/>
    <property type="match status" value="1"/>
</dbReference>
<comment type="subcellular location">
    <subcellularLocation>
        <location evidence="3">Cytoplasm</location>
    </subcellularLocation>
</comment>
<organism evidence="21 22">
    <name type="scientific">Stenomitos frigidus AS-A4</name>
    <dbReference type="NCBI Taxonomy" id="2933935"/>
    <lineage>
        <taxon>Bacteria</taxon>
        <taxon>Bacillati</taxon>
        <taxon>Cyanobacteriota</taxon>
        <taxon>Cyanophyceae</taxon>
        <taxon>Leptolyngbyales</taxon>
        <taxon>Leptolyngbyaceae</taxon>
        <taxon>Stenomitos</taxon>
    </lineage>
</organism>
<dbReference type="PANTHER" id="PTHR24421">
    <property type="entry name" value="NITRATE/NITRITE SENSOR PROTEIN NARX-RELATED"/>
    <property type="match status" value="1"/>
</dbReference>
<dbReference type="RefSeq" id="WP_190450179.1">
    <property type="nucleotide sequence ID" value="NZ_JAMPLM010000047.1"/>
</dbReference>